<feature type="region of interest" description="Disordered" evidence="7">
    <location>
        <begin position="604"/>
        <end position="627"/>
    </location>
</feature>
<evidence type="ECO:0000256" key="6">
    <source>
        <dbReference type="ARBA" id="ARBA00023136"/>
    </source>
</evidence>
<evidence type="ECO:0000256" key="4">
    <source>
        <dbReference type="ARBA" id="ARBA00022692"/>
    </source>
</evidence>
<dbReference type="InterPro" id="IPR050321">
    <property type="entry name" value="Glycosyltr_2/OpgH_subfam"/>
</dbReference>
<dbReference type="Gene3D" id="3.90.550.10">
    <property type="entry name" value="Spore Coat Polysaccharide Biosynthesis Protein SpsA, Chain A"/>
    <property type="match status" value="1"/>
</dbReference>
<protein>
    <submittedName>
        <fullName evidence="9">Glycosyltransferase</fullName>
        <ecNumber evidence="9">2.4.-.-</ecNumber>
    </submittedName>
</protein>
<keyword evidence="4 8" id="KW-0812">Transmembrane</keyword>
<feature type="transmembrane region" description="Helical" evidence="8">
    <location>
        <begin position="491"/>
        <end position="514"/>
    </location>
</feature>
<dbReference type="PANTHER" id="PTHR43867">
    <property type="entry name" value="CELLULOSE SYNTHASE CATALYTIC SUBUNIT A [UDP-FORMING]"/>
    <property type="match status" value="1"/>
</dbReference>
<keyword evidence="5 8" id="KW-1133">Transmembrane helix</keyword>
<feature type="transmembrane region" description="Helical" evidence="8">
    <location>
        <begin position="570"/>
        <end position="589"/>
    </location>
</feature>
<dbReference type="InterPro" id="IPR029044">
    <property type="entry name" value="Nucleotide-diphossugar_trans"/>
</dbReference>
<accession>A0ABZ2HZ50</accession>
<evidence type="ECO:0000313" key="10">
    <source>
        <dbReference type="Proteomes" id="UP001369958"/>
    </source>
</evidence>
<keyword evidence="2 9" id="KW-0328">Glycosyltransferase</keyword>
<name>A0ABZ2HZ50_9HYPH</name>
<proteinExistence type="predicted"/>
<reference evidence="9 10" key="1">
    <citation type="submission" date="2024-02" db="EMBL/GenBank/DDBJ databases">
        <title>Complete genome sequence of Pelagibacterium nitratireducens ZH15.</title>
        <authorList>
            <person name="Zhao L.H."/>
        </authorList>
    </citation>
    <scope>NUCLEOTIDE SEQUENCE [LARGE SCALE GENOMIC DNA]</scope>
    <source>
        <strain evidence="9 10">ZH15</strain>
    </source>
</reference>
<sequence length="627" mass="68080">MNVVRPFDDVELAEALGMQPGWSRRVVDDALDRARHIGADPIEVLAALDQSDREKPYRQAAAFLGVPHSTDIAPFLSPLDANANADVDHLGGLRSVRGHIEGNEVLFLSPGLGHLRGLAERIGDDENLRRRLCIVSPATLDAAIAQTNPQLLAANALQRLARRFPFASAHLDLPSGVRAGFVAATAVLAAVAVMPGLLSLAPLLAVLALVLALPSGFRLWAAFTFERNEALRPESLLDDRELPVYTVLVPMRDEAHMVPQIACAMQALDYPAEKLDIKFVVESASPTTVSAARAQLGDTRFSLIVVPRCRPYTKPKALNYALPLARGEHVVVFDAEDLPHPRQLRTAASLFAEDPTLECLQGELVIANASRNWITRMFAAEYAGHFGVLLPAIGRAGFPVPLGGTSNHFRTTTLKDIGAWDAFNVTEDADLGIRMARMGLRVESLASVTLEEAPETVAGWIRQRSRWIKGWMQTLLVHSARPGKLLADLGWANLIAFYIFVGGMVLSLSVHGLFLIGTIARLLYDILVVGTPDLWTVAGLGTLLLGYSGAIVISVIGLDRIGRKDIAPWLVALPAYWVMAWCSVVMAGFDLVFRPYHWSKTSHKGMDASRPDPAQHPTGAAHTQTSQ</sequence>
<evidence type="ECO:0000256" key="5">
    <source>
        <dbReference type="ARBA" id="ARBA00022989"/>
    </source>
</evidence>
<evidence type="ECO:0000256" key="8">
    <source>
        <dbReference type="SAM" id="Phobius"/>
    </source>
</evidence>
<organism evidence="9 10">
    <name type="scientific">Pelagibacterium nitratireducens</name>
    <dbReference type="NCBI Taxonomy" id="1046114"/>
    <lineage>
        <taxon>Bacteria</taxon>
        <taxon>Pseudomonadati</taxon>
        <taxon>Pseudomonadota</taxon>
        <taxon>Alphaproteobacteria</taxon>
        <taxon>Hyphomicrobiales</taxon>
        <taxon>Devosiaceae</taxon>
        <taxon>Pelagibacterium</taxon>
    </lineage>
</organism>
<dbReference type="PANTHER" id="PTHR43867:SF2">
    <property type="entry name" value="CELLULOSE SYNTHASE CATALYTIC SUBUNIT A [UDP-FORMING]"/>
    <property type="match status" value="1"/>
</dbReference>
<dbReference type="GO" id="GO:0016757">
    <property type="term" value="F:glycosyltransferase activity"/>
    <property type="evidence" value="ECO:0007669"/>
    <property type="project" value="UniProtKB-KW"/>
</dbReference>
<comment type="subcellular location">
    <subcellularLocation>
        <location evidence="1">Membrane</location>
        <topology evidence="1">Multi-pass membrane protein</topology>
    </subcellularLocation>
</comment>
<dbReference type="EC" id="2.4.-.-" evidence="9"/>
<dbReference type="Proteomes" id="UP001369958">
    <property type="component" value="Chromosome"/>
</dbReference>
<keyword evidence="6 8" id="KW-0472">Membrane</keyword>
<keyword evidence="10" id="KW-1185">Reference proteome</keyword>
<dbReference type="Pfam" id="PF13641">
    <property type="entry name" value="Glyco_tranf_2_3"/>
    <property type="match status" value="1"/>
</dbReference>
<evidence type="ECO:0000256" key="1">
    <source>
        <dbReference type="ARBA" id="ARBA00004141"/>
    </source>
</evidence>
<evidence type="ECO:0000256" key="2">
    <source>
        <dbReference type="ARBA" id="ARBA00022676"/>
    </source>
</evidence>
<evidence type="ECO:0000256" key="7">
    <source>
        <dbReference type="SAM" id="MobiDB-lite"/>
    </source>
</evidence>
<keyword evidence="3 9" id="KW-0808">Transferase</keyword>
<dbReference type="RefSeq" id="WP_338607687.1">
    <property type="nucleotide sequence ID" value="NZ_CP146275.1"/>
</dbReference>
<dbReference type="SUPFAM" id="SSF53448">
    <property type="entry name" value="Nucleotide-diphospho-sugar transferases"/>
    <property type="match status" value="1"/>
</dbReference>
<gene>
    <name evidence="9" type="ORF">V6617_14590</name>
</gene>
<evidence type="ECO:0000313" key="9">
    <source>
        <dbReference type="EMBL" id="WWT32225.1"/>
    </source>
</evidence>
<evidence type="ECO:0000256" key="3">
    <source>
        <dbReference type="ARBA" id="ARBA00022679"/>
    </source>
</evidence>
<feature type="transmembrane region" description="Helical" evidence="8">
    <location>
        <begin position="534"/>
        <end position="558"/>
    </location>
</feature>
<dbReference type="EMBL" id="CP146275">
    <property type="protein sequence ID" value="WWT32225.1"/>
    <property type="molecule type" value="Genomic_DNA"/>
</dbReference>